<protein>
    <submittedName>
        <fullName evidence="6">Teichoic acid export ATP-binding protein TagH</fullName>
        <ecNumber evidence="6">3.6.3.40</ecNumber>
    </submittedName>
</protein>
<dbReference type="InterPro" id="IPR015860">
    <property type="entry name" value="ABC_transpr_TagH-like"/>
</dbReference>
<keyword evidence="4 6" id="KW-0067">ATP-binding</keyword>
<name>A0A3B0YV58_9ZZZZ</name>
<comment type="similarity">
    <text evidence="1">Belongs to the ABC transporter superfamily.</text>
</comment>
<proteinExistence type="inferred from homology"/>
<dbReference type="EMBL" id="UOFO01000054">
    <property type="protein sequence ID" value="VAW84865.1"/>
    <property type="molecule type" value="Genomic_DNA"/>
</dbReference>
<dbReference type="InterPro" id="IPR027417">
    <property type="entry name" value="P-loop_NTPase"/>
</dbReference>
<dbReference type="Pfam" id="PF00005">
    <property type="entry name" value="ABC_tran"/>
    <property type="match status" value="1"/>
</dbReference>
<dbReference type="AlphaFoldDB" id="A0A3B0YV58"/>
<evidence type="ECO:0000259" key="5">
    <source>
        <dbReference type="PROSITE" id="PS50893"/>
    </source>
</evidence>
<dbReference type="GO" id="GO:0016020">
    <property type="term" value="C:membrane"/>
    <property type="evidence" value="ECO:0007669"/>
    <property type="project" value="InterPro"/>
</dbReference>
<dbReference type="InterPro" id="IPR050683">
    <property type="entry name" value="Bact_Polysacc_Export_ATP-bd"/>
</dbReference>
<reference evidence="6" key="1">
    <citation type="submission" date="2018-06" db="EMBL/GenBank/DDBJ databases">
        <authorList>
            <person name="Zhirakovskaya E."/>
        </authorList>
    </citation>
    <scope>NUCLEOTIDE SEQUENCE</scope>
</reference>
<evidence type="ECO:0000256" key="3">
    <source>
        <dbReference type="ARBA" id="ARBA00022741"/>
    </source>
</evidence>
<organism evidence="6">
    <name type="scientific">hydrothermal vent metagenome</name>
    <dbReference type="NCBI Taxonomy" id="652676"/>
    <lineage>
        <taxon>unclassified sequences</taxon>
        <taxon>metagenomes</taxon>
        <taxon>ecological metagenomes</taxon>
    </lineage>
</organism>
<evidence type="ECO:0000313" key="6">
    <source>
        <dbReference type="EMBL" id="VAW84865.1"/>
    </source>
</evidence>
<evidence type="ECO:0000256" key="4">
    <source>
        <dbReference type="ARBA" id="ARBA00022840"/>
    </source>
</evidence>
<sequence length="441" mass="49192">MGNIAVKVEGIAKLYRIGSKAESHDSLGGAFIDMIRQPIANYRKYKSLYKFDDVATEDPFDTSRSDVLWALKDISFEVEKGGILGIIGHNGAGKSTLLKILSRITPPTKGRIEIAGRVSSLLEVGTGFHPELTGRENVYLNGTVLGMKKREIDRRFDEIIDFSGVETFLDTPVKRYSSGMKVRLAFAVAAHLEPEVLIVDEVLAVGDAEFQKKCIDKMQDVGQQGATVLFVSHNMPSITRMCERAVLLRDGVVLKDAPVTEVVSAYLKADRTNTAERSWPERETAPGGDVARLRGIRLKKKNGGIAEVVNIRESVGLELEYEVLSGGHVMLPMFSFWDDQGNCVFLSVDQHEQWRKRERPPGLYKSTGWVPGNFLAEGMFTICTSLWLMEPRRLLEYQMKDVLVCQVVDDLKGDTARGDWQGPFPGVVRPILPWETITETK</sequence>
<keyword evidence="3" id="KW-0547">Nucleotide-binding</keyword>
<keyword evidence="6" id="KW-0378">Hydrolase</keyword>
<dbReference type="PANTHER" id="PTHR46743">
    <property type="entry name" value="TEICHOIC ACIDS EXPORT ATP-BINDING PROTEIN TAGH"/>
    <property type="match status" value="1"/>
</dbReference>
<dbReference type="CDD" id="cd03220">
    <property type="entry name" value="ABC_KpsT_Wzt"/>
    <property type="match status" value="1"/>
</dbReference>
<dbReference type="PROSITE" id="PS00211">
    <property type="entry name" value="ABC_TRANSPORTER_1"/>
    <property type="match status" value="1"/>
</dbReference>
<dbReference type="EC" id="3.6.3.40" evidence="6"/>
<dbReference type="Gene3D" id="3.40.50.300">
    <property type="entry name" value="P-loop containing nucleotide triphosphate hydrolases"/>
    <property type="match status" value="1"/>
</dbReference>
<accession>A0A3B0YV58</accession>
<dbReference type="SUPFAM" id="SSF52540">
    <property type="entry name" value="P-loop containing nucleoside triphosphate hydrolases"/>
    <property type="match status" value="1"/>
</dbReference>
<dbReference type="PROSITE" id="PS50893">
    <property type="entry name" value="ABC_TRANSPORTER_2"/>
    <property type="match status" value="1"/>
</dbReference>
<evidence type="ECO:0000256" key="1">
    <source>
        <dbReference type="ARBA" id="ARBA00005417"/>
    </source>
</evidence>
<dbReference type="InterPro" id="IPR017871">
    <property type="entry name" value="ABC_transporter-like_CS"/>
</dbReference>
<evidence type="ECO:0000256" key="2">
    <source>
        <dbReference type="ARBA" id="ARBA00022448"/>
    </source>
</evidence>
<feature type="domain" description="ABC transporter" evidence="5">
    <location>
        <begin position="49"/>
        <end position="275"/>
    </location>
</feature>
<dbReference type="PANTHER" id="PTHR46743:SF2">
    <property type="entry name" value="TEICHOIC ACIDS EXPORT ATP-BINDING PROTEIN TAGH"/>
    <property type="match status" value="1"/>
</dbReference>
<gene>
    <name evidence="6" type="ORF">MNBD_GAMMA16-1408</name>
</gene>
<dbReference type="GO" id="GO:0016887">
    <property type="term" value="F:ATP hydrolysis activity"/>
    <property type="evidence" value="ECO:0007669"/>
    <property type="project" value="InterPro"/>
</dbReference>
<dbReference type="GO" id="GO:0005524">
    <property type="term" value="F:ATP binding"/>
    <property type="evidence" value="ECO:0007669"/>
    <property type="project" value="UniProtKB-KW"/>
</dbReference>
<keyword evidence="2" id="KW-0813">Transport</keyword>
<dbReference type="InterPro" id="IPR003593">
    <property type="entry name" value="AAA+_ATPase"/>
</dbReference>
<dbReference type="InterPro" id="IPR003439">
    <property type="entry name" value="ABC_transporter-like_ATP-bd"/>
</dbReference>
<dbReference type="GO" id="GO:0140359">
    <property type="term" value="F:ABC-type transporter activity"/>
    <property type="evidence" value="ECO:0007669"/>
    <property type="project" value="InterPro"/>
</dbReference>
<dbReference type="SMART" id="SM00382">
    <property type="entry name" value="AAA"/>
    <property type="match status" value="1"/>
</dbReference>